<dbReference type="InterPro" id="IPR035892">
    <property type="entry name" value="C2_domain_sf"/>
</dbReference>
<dbReference type="PANTHER" id="PTHR47052:SF3">
    <property type="entry name" value="INGRESSION PROTEIN 1"/>
    <property type="match status" value="1"/>
</dbReference>
<dbReference type="InterPro" id="IPR000008">
    <property type="entry name" value="C2_dom"/>
</dbReference>
<gene>
    <name evidence="2" type="ORF">FH972_027163</name>
</gene>
<evidence type="ECO:0000313" key="2">
    <source>
        <dbReference type="EMBL" id="KAC2176721.1"/>
    </source>
</evidence>
<dbReference type="SMART" id="SM00239">
    <property type="entry name" value="C2"/>
    <property type="match status" value="1"/>
</dbReference>
<dbReference type="SUPFAM" id="SSF49562">
    <property type="entry name" value="C2 domain (Calcium/lipid-binding domain, CaLB)"/>
    <property type="match status" value="1"/>
</dbReference>
<keyword evidence="3" id="KW-1185">Reference proteome</keyword>
<proteinExistence type="predicted"/>
<feature type="domain" description="C2" evidence="1">
    <location>
        <begin position="1"/>
        <end position="109"/>
    </location>
</feature>
<dbReference type="Gene3D" id="2.60.40.150">
    <property type="entry name" value="C2 domain"/>
    <property type="match status" value="1"/>
</dbReference>
<dbReference type="Pfam" id="PF00168">
    <property type="entry name" value="C2"/>
    <property type="match status" value="1"/>
</dbReference>
<accession>A0A5N6L6D0</accession>
<dbReference type="InterPro" id="IPR052981">
    <property type="entry name" value="Ingression_C2_domain"/>
</dbReference>
<dbReference type="PANTHER" id="PTHR47052">
    <property type="entry name" value="CONSERVED SERINE PROLINE-RICH PROTEIN (AFU_ORTHOLOGUE AFUA_2G01790)"/>
    <property type="match status" value="1"/>
</dbReference>
<sequence>MSIKGIQGQILELTVFGCSNLKDTELFSRPDPYVCLEYASTKFRTRTCTDDDKNPIFQEKFVFTLIEGLREINVSVWNSNSLSSDIFIGSAKVQLHKVLSQGHDDTTWPLQTKSGRNAGEVRSKLHYSNALKPTTSSASSAPPYATLPMPQVPLYYKPPPYAPSTPSPYSPYSAGYPPPPPAPAAPAYPPQLSYSPRFSYAWSCAYPPPPYPPTSTYPTPAPATPYAPPAYPDPSPYCSYDPANSAGYPSFLASYPPPPYPPTSAYPQTDDDW</sequence>
<dbReference type="AlphaFoldDB" id="A0A5N6L6D0"/>
<dbReference type="PROSITE" id="PS50004">
    <property type="entry name" value="C2"/>
    <property type="match status" value="1"/>
</dbReference>
<evidence type="ECO:0000259" key="1">
    <source>
        <dbReference type="PROSITE" id="PS50004"/>
    </source>
</evidence>
<protein>
    <recommendedName>
        <fullName evidence="1">C2 domain-containing protein</fullName>
    </recommendedName>
</protein>
<name>A0A5N6L6D0_9ROSI</name>
<organism evidence="2 3">
    <name type="scientific">Carpinus fangiana</name>
    <dbReference type="NCBI Taxonomy" id="176857"/>
    <lineage>
        <taxon>Eukaryota</taxon>
        <taxon>Viridiplantae</taxon>
        <taxon>Streptophyta</taxon>
        <taxon>Embryophyta</taxon>
        <taxon>Tracheophyta</taxon>
        <taxon>Spermatophyta</taxon>
        <taxon>Magnoliopsida</taxon>
        <taxon>eudicotyledons</taxon>
        <taxon>Gunneridae</taxon>
        <taxon>Pentapetalae</taxon>
        <taxon>rosids</taxon>
        <taxon>fabids</taxon>
        <taxon>Fagales</taxon>
        <taxon>Betulaceae</taxon>
        <taxon>Carpinus</taxon>
    </lineage>
</organism>
<dbReference type="EMBL" id="VIBQ01000644">
    <property type="protein sequence ID" value="KAC2176721.1"/>
    <property type="molecule type" value="Genomic_DNA"/>
</dbReference>
<dbReference type="CDD" id="cd00030">
    <property type="entry name" value="C2"/>
    <property type="match status" value="1"/>
</dbReference>
<dbReference type="Proteomes" id="UP000327013">
    <property type="component" value="Unassembled WGS sequence"/>
</dbReference>
<evidence type="ECO:0000313" key="3">
    <source>
        <dbReference type="Proteomes" id="UP000327013"/>
    </source>
</evidence>
<dbReference type="OrthoDB" id="270970at2759"/>
<reference evidence="2 3" key="1">
    <citation type="submission" date="2019-06" db="EMBL/GenBank/DDBJ databases">
        <title>A chromosomal-level reference genome of Carpinus fangiana (Coryloideae, Betulaceae).</title>
        <authorList>
            <person name="Yang X."/>
            <person name="Wang Z."/>
            <person name="Zhang L."/>
            <person name="Hao G."/>
            <person name="Liu J."/>
            <person name="Yang Y."/>
        </authorList>
    </citation>
    <scope>NUCLEOTIDE SEQUENCE [LARGE SCALE GENOMIC DNA]</scope>
    <source>
        <strain evidence="2">Cfa_2016G</strain>
        <tissue evidence="2">Leaf</tissue>
    </source>
</reference>
<comment type="caution">
    <text evidence="2">The sequence shown here is derived from an EMBL/GenBank/DDBJ whole genome shotgun (WGS) entry which is preliminary data.</text>
</comment>